<dbReference type="Gene3D" id="3.30.565.60">
    <property type="match status" value="1"/>
</dbReference>
<evidence type="ECO:0000313" key="3">
    <source>
        <dbReference type="Proteomes" id="UP000191931"/>
    </source>
</evidence>
<dbReference type="STRING" id="1246637.MTBBW1_350057"/>
<keyword evidence="3" id="KW-1185">Reference proteome</keyword>
<gene>
    <name evidence="2" type="ORF">MTBBW1_350057</name>
</gene>
<feature type="domain" description="Schlafen AlbA-2" evidence="1">
    <location>
        <begin position="21"/>
        <end position="134"/>
    </location>
</feature>
<accession>A0A1W1HGJ9</accession>
<reference evidence="2 3" key="1">
    <citation type="submission" date="2017-03" db="EMBL/GenBank/DDBJ databases">
        <authorList>
            <person name="Afonso C.L."/>
            <person name="Miller P.J."/>
            <person name="Scott M.A."/>
            <person name="Spackman E."/>
            <person name="Goraichik I."/>
            <person name="Dimitrov K.M."/>
            <person name="Suarez D.L."/>
            <person name="Swayne D.E."/>
        </authorList>
    </citation>
    <scope>NUCLEOTIDE SEQUENCE [LARGE SCALE GENOMIC DNA]</scope>
    <source>
        <strain evidence="2">PRJEB14757</strain>
    </source>
</reference>
<sequence length="395" mass="44286">MKFLVNNMDRVELEEIIKRGEDSLHQFKSDVTSEISIAREMIAFSNALGGKIIIGVSDNGSVSGLARSDIGRLSNLVSNAASQHVRPAINPLTENISHADGLVMVVHVSPGISKPYMDKDGVVWIKSGPDKRKATSREEIQRMYQSSGLIHGDAVLAGGMTIKDLDIREFERFYEKQYEETLNLQELPLEQLMENLNLSRDGFLNVAGALLFGKYTAFRLPAFIVKCVAYPGNDIHLDDYYDSQDISGVIRTVFDDTVAFILRHLRRVQQNQNVNSLGKLEIPKIVIEELVANALIHRDYFISASVRIFVFSDRIEIVSPGHLPNNLTIENIKRGNSNIRNPILASFATKLLPYRGLGNGIIRAVKAFPDIEFVDDRDGNLFKCIIKRCHKLPYC</sequence>
<name>A0A1W1HGJ9_9BACT</name>
<dbReference type="EMBL" id="FWEV01000276">
    <property type="protein sequence ID" value="SLM31566.1"/>
    <property type="molecule type" value="Genomic_DNA"/>
</dbReference>
<dbReference type="Proteomes" id="UP000191931">
    <property type="component" value="Unassembled WGS sequence"/>
</dbReference>
<evidence type="ECO:0000313" key="2">
    <source>
        <dbReference type="EMBL" id="SLM31566.1"/>
    </source>
</evidence>
<dbReference type="InterPro" id="IPR007421">
    <property type="entry name" value="Schlafen_AlbA_2_dom"/>
</dbReference>
<proteinExistence type="predicted"/>
<dbReference type="Pfam" id="PF04326">
    <property type="entry name" value="SLFN_AlbA_2"/>
    <property type="match status" value="1"/>
</dbReference>
<dbReference type="PANTHER" id="PTHR30595:SF6">
    <property type="entry name" value="SCHLAFEN ALBA-2 DOMAIN-CONTAINING PROTEIN"/>
    <property type="match status" value="1"/>
</dbReference>
<dbReference type="Gene3D" id="3.30.950.30">
    <property type="entry name" value="Schlafen, AAA domain"/>
    <property type="match status" value="1"/>
</dbReference>
<protein>
    <submittedName>
        <fullName evidence="2">Putative transcriptional regulator</fullName>
    </submittedName>
</protein>
<dbReference type="AlphaFoldDB" id="A0A1W1HGJ9"/>
<dbReference type="InterPro" id="IPR038475">
    <property type="entry name" value="RecG_C_sf"/>
</dbReference>
<dbReference type="Pfam" id="PF13749">
    <property type="entry name" value="HATPase_c_4"/>
    <property type="match status" value="1"/>
</dbReference>
<dbReference type="InterPro" id="IPR038461">
    <property type="entry name" value="Schlafen_AlbA_2_dom_sf"/>
</dbReference>
<organism evidence="2 3">
    <name type="scientific">Desulfamplus magnetovallimortis</name>
    <dbReference type="NCBI Taxonomy" id="1246637"/>
    <lineage>
        <taxon>Bacteria</taxon>
        <taxon>Pseudomonadati</taxon>
        <taxon>Thermodesulfobacteriota</taxon>
        <taxon>Desulfobacteria</taxon>
        <taxon>Desulfobacterales</taxon>
        <taxon>Desulfobacteraceae</taxon>
        <taxon>Desulfamplus</taxon>
    </lineage>
</organism>
<dbReference type="PANTHER" id="PTHR30595">
    <property type="entry name" value="GLPR-RELATED TRANSCRIPTIONAL REPRESSOR"/>
    <property type="match status" value="1"/>
</dbReference>
<evidence type="ECO:0000259" key="1">
    <source>
        <dbReference type="Pfam" id="PF04326"/>
    </source>
</evidence>